<evidence type="ECO:0000313" key="7">
    <source>
        <dbReference type="EMBL" id="QEV63194.1"/>
    </source>
</evidence>
<gene>
    <name evidence="7" type="ORF">CP982_34515</name>
    <name evidence="6" type="ORF">FHS40_006050</name>
</gene>
<dbReference type="Proteomes" id="UP000326505">
    <property type="component" value="Chromosome"/>
</dbReference>
<evidence type="ECO:0000313" key="8">
    <source>
        <dbReference type="Proteomes" id="UP000326505"/>
    </source>
</evidence>
<evidence type="ECO:0000256" key="1">
    <source>
        <dbReference type="ARBA" id="ARBA00022679"/>
    </source>
</evidence>
<dbReference type="EMBL" id="CP023690">
    <property type="protein sequence ID" value="QEV63194.1"/>
    <property type="molecule type" value="Genomic_DNA"/>
</dbReference>
<feature type="domain" description="Ketosynthase family 3 (KS3)" evidence="5">
    <location>
        <begin position="1"/>
        <end position="416"/>
    </location>
</feature>
<dbReference type="GO" id="GO:0004312">
    <property type="term" value="F:fatty acid synthase activity"/>
    <property type="evidence" value="ECO:0007669"/>
    <property type="project" value="TreeGrafter"/>
</dbReference>
<organism evidence="7 8">
    <name type="scientific">Streptomyces spectabilis</name>
    <dbReference type="NCBI Taxonomy" id="68270"/>
    <lineage>
        <taxon>Bacteria</taxon>
        <taxon>Bacillati</taxon>
        <taxon>Actinomycetota</taxon>
        <taxon>Actinomycetes</taxon>
        <taxon>Kitasatosporales</taxon>
        <taxon>Streptomycetaceae</taxon>
        <taxon>Streptomyces</taxon>
    </lineage>
</organism>
<evidence type="ECO:0000259" key="5">
    <source>
        <dbReference type="PROSITE" id="PS52004"/>
    </source>
</evidence>
<dbReference type="InterPro" id="IPR020841">
    <property type="entry name" value="PKS_Beta-ketoAc_synthase_dom"/>
</dbReference>
<reference evidence="7 8" key="1">
    <citation type="submission" date="2017-09" db="EMBL/GenBank/DDBJ databases">
        <authorList>
            <person name="Lee N."/>
            <person name="Cho B.-K."/>
        </authorList>
    </citation>
    <scope>NUCLEOTIDE SEQUENCE [LARGE SCALE GENOMIC DNA]</scope>
    <source>
        <strain evidence="7 8">ATCC 27465</strain>
    </source>
</reference>
<feature type="compositionally biased region" description="Basic residues" evidence="4">
    <location>
        <begin position="894"/>
        <end position="903"/>
    </location>
</feature>
<feature type="region of interest" description="Disordered" evidence="4">
    <location>
        <begin position="888"/>
        <end position="919"/>
    </location>
</feature>
<reference evidence="6 9" key="2">
    <citation type="submission" date="2020-08" db="EMBL/GenBank/DDBJ databases">
        <title>Genomic Encyclopedia of Type Strains, Phase III (KMG-III): the genomes of soil and plant-associated and newly described type strains.</title>
        <authorList>
            <person name="Whitman W."/>
        </authorList>
    </citation>
    <scope>NUCLEOTIDE SEQUENCE [LARGE SCALE GENOMIC DNA]</scope>
    <source>
        <strain evidence="6 9">CECT 3146</strain>
    </source>
</reference>
<sequence length="919" mass="96082">MTSDWQARRATPARPGEPLAIVGIAELDPDGLDDVVVDVARFGIPPMQARSMNRMQLLMLEAARRCLADAGHPERPLPAERTDVVTGLCFALDRQHANAVRIELPRYARELERAARAAGAAPDRAERAAAELRGQLAPHLGGSPHDRVGEMASTIPARIAAAFKLRGRTLAVESAEATSFVALAHAADQLRARASDAVLVLAGQRRESPFVAEALAAKSVSGPGGAEADGTRDIAEGVGAVLLKRLSTAVRDGDRVYASVLDCTLRHDPRPGCFRHSHSVALRHDAAADSLRAAGADPDTVQYVECAGSAVAREAAAEHEALARLHAERAPGAVVLGAGDGRAFAHAGLASVSRVARALRERRYPDPPPGGGEPEGAPFRRARVGEEWRPGPGAPRRAVVHGASLTGTFCHLVLEEHRRGAPAGPRARSRSGPRAVPVAVVGLGGRFAGAPDAAAFWQVVGSGRTRIGPVPDDVLDRDLYHCPGALSLTHSYTDQGGHVPVPEEPPDDLAVLPLRYAAMDGAQRLALDVAAELFAGRRDLSGRGVVAVGTTLGLTKERRAHTDLVLAGLEDTVATLPALAGLSALGKKKLLERLRERTARDAAEPSPALLDGCLASGVAALLANEYGLGAVPLAVEAACASSLAALDVAVGALRSGAADFAVAGGVELACTTRDMVLCSALGLLSHSRNAPFDAAADGFTPGDGCGLFLLKRYDDARRDGDTVHGVIRAVGASNDAKSLIAPDVAGQVRAMQRAFAQVDFEPCTVDYLEAHGTGTKVGDRVEIAAAARLYAGGPRAGALRIGSAKSFFGHTFAAAGSAGLLRTLLALRAGTLPPNTLLRTLNPALGLAAIPAEIATRAEPWPRPSGRPRRAAVSSFGTGGINYHVLVEEDPAHHTHHTHREHHEHRENRENREKGSGPR</sequence>
<dbReference type="InterPro" id="IPR014031">
    <property type="entry name" value="Ketoacyl_synth_C"/>
</dbReference>
<evidence type="ECO:0000313" key="9">
    <source>
        <dbReference type="Proteomes" id="UP000549009"/>
    </source>
</evidence>
<dbReference type="EMBL" id="JACHJD010000011">
    <property type="protein sequence ID" value="MBB5106936.1"/>
    <property type="molecule type" value="Genomic_DNA"/>
</dbReference>
<dbReference type="Gene3D" id="3.40.47.10">
    <property type="match status" value="2"/>
</dbReference>
<dbReference type="SMART" id="SM00825">
    <property type="entry name" value="PKS_KS"/>
    <property type="match status" value="1"/>
</dbReference>
<comment type="similarity">
    <text evidence="3">Belongs to the thiolase-like superfamily. Beta-ketoacyl-ACP synthases family.</text>
</comment>
<keyword evidence="9" id="KW-1185">Reference proteome</keyword>
<protein>
    <submittedName>
        <fullName evidence="6">Acyl transferase domain-containing protein</fullName>
    </submittedName>
    <submittedName>
        <fullName evidence="7">Polyketide synthase</fullName>
    </submittedName>
</protein>
<dbReference type="PROSITE" id="PS52004">
    <property type="entry name" value="KS3_2"/>
    <property type="match status" value="2"/>
</dbReference>
<dbReference type="PANTHER" id="PTHR43775:SF51">
    <property type="entry name" value="INACTIVE PHENOLPHTHIOCEROL SYNTHESIS POLYKETIDE SYNTHASE TYPE I PKS1-RELATED"/>
    <property type="match status" value="1"/>
</dbReference>
<dbReference type="OrthoDB" id="9778690at2"/>
<feature type="domain" description="Ketosynthase family 3 (KS3)" evidence="5">
    <location>
        <begin position="435"/>
        <end position="889"/>
    </location>
</feature>
<dbReference type="KEGG" id="sspb:CP982_34515"/>
<dbReference type="CDD" id="cd00833">
    <property type="entry name" value="PKS"/>
    <property type="match status" value="1"/>
</dbReference>
<dbReference type="GO" id="GO:0006633">
    <property type="term" value="P:fatty acid biosynthetic process"/>
    <property type="evidence" value="ECO:0007669"/>
    <property type="project" value="TreeGrafter"/>
</dbReference>
<dbReference type="Proteomes" id="UP000549009">
    <property type="component" value="Unassembled WGS sequence"/>
</dbReference>
<dbReference type="Pfam" id="PF00109">
    <property type="entry name" value="ketoacyl-synt"/>
    <property type="match status" value="2"/>
</dbReference>
<name>A0A5P2XHS3_STRST</name>
<feature type="compositionally biased region" description="Basic and acidic residues" evidence="4">
    <location>
        <begin position="904"/>
        <end position="919"/>
    </location>
</feature>
<keyword evidence="2" id="KW-0511">Multifunctional enzyme</keyword>
<evidence type="ECO:0000313" key="6">
    <source>
        <dbReference type="EMBL" id="MBB5106936.1"/>
    </source>
</evidence>
<dbReference type="PANTHER" id="PTHR43775">
    <property type="entry name" value="FATTY ACID SYNTHASE"/>
    <property type="match status" value="1"/>
</dbReference>
<dbReference type="RefSeq" id="WP_150514049.1">
    <property type="nucleotide sequence ID" value="NZ_BMSQ01000016.1"/>
</dbReference>
<evidence type="ECO:0000256" key="2">
    <source>
        <dbReference type="ARBA" id="ARBA00023268"/>
    </source>
</evidence>
<evidence type="ECO:0000256" key="4">
    <source>
        <dbReference type="SAM" id="MobiDB-lite"/>
    </source>
</evidence>
<evidence type="ECO:0000256" key="3">
    <source>
        <dbReference type="RuleBase" id="RU003694"/>
    </source>
</evidence>
<dbReference type="InterPro" id="IPR016039">
    <property type="entry name" value="Thiolase-like"/>
</dbReference>
<dbReference type="InterPro" id="IPR050091">
    <property type="entry name" value="PKS_NRPS_Biosynth_Enz"/>
</dbReference>
<proteinExistence type="inferred from homology"/>
<dbReference type="InterPro" id="IPR014030">
    <property type="entry name" value="Ketoacyl_synth_N"/>
</dbReference>
<dbReference type="SUPFAM" id="SSF53901">
    <property type="entry name" value="Thiolase-like"/>
    <property type="match status" value="2"/>
</dbReference>
<dbReference type="AlphaFoldDB" id="A0A5P2XHS3"/>
<accession>A0A5P2XHS3</accession>
<keyword evidence="1 3" id="KW-0808">Transferase</keyword>
<dbReference type="Pfam" id="PF02801">
    <property type="entry name" value="Ketoacyl-synt_C"/>
    <property type="match status" value="2"/>
</dbReference>